<dbReference type="PROSITE" id="PS00674">
    <property type="entry name" value="AAA"/>
    <property type="match status" value="1"/>
</dbReference>
<evidence type="ECO:0000259" key="12">
    <source>
        <dbReference type="SMART" id="SM00382"/>
    </source>
</evidence>
<dbReference type="EC" id="5.6.1.1" evidence="9"/>
<comment type="subcellular location">
    <subcellularLocation>
        <location evidence="9">Membrane</location>
        <topology evidence="9">Peripheral membrane protein</topology>
    </subcellularLocation>
    <subcellularLocation>
        <location evidence="9">Cytoplasm</location>
        <location evidence="9">Cytoskeleton</location>
        <location evidence="9">Microtubule organizing center</location>
        <location evidence="9">Centrosome</location>
    </subcellularLocation>
    <subcellularLocation>
        <location evidence="9">Cytoplasm</location>
        <location evidence="9">Cytoskeleton</location>
    </subcellularLocation>
    <text evidence="9">Forms an intramembrane hairpin-like structure in the membrane.</text>
</comment>
<evidence type="ECO:0000256" key="1">
    <source>
        <dbReference type="ARBA" id="ARBA00022490"/>
    </source>
</evidence>
<dbReference type="InterPro" id="IPR007330">
    <property type="entry name" value="MIT_dom"/>
</dbReference>
<dbReference type="GO" id="GO:0005813">
    <property type="term" value="C:centrosome"/>
    <property type="evidence" value="ECO:0007669"/>
    <property type="project" value="UniProtKB-SubCell"/>
</dbReference>
<dbReference type="InterPro" id="IPR036181">
    <property type="entry name" value="MIT_dom_sf"/>
</dbReference>
<dbReference type="GO" id="GO:0000070">
    <property type="term" value="P:mitotic sister chromatid segregation"/>
    <property type="evidence" value="ECO:0007669"/>
    <property type="project" value="UniProtKB-ARBA"/>
</dbReference>
<dbReference type="InterPro" id="IPR017179">
    <property type="entry name" value="Spastin"/>
</dbReference>
<dbReference type="GO" id="GO:0034214">
    <property type="term" value="P:protein hexamerization"/>
    <property type="evidence" value="ECO:0007669"/>
    <property type="project" value="UniProtKB-UniRule"/>
</dbReference>
<feature type="topological domain" description="Cytoplasmic" evidence="9">
    <location>
        <begin position="62"/>
        <end position="590"/>
    </location>
</feature>
<keyword evidence="2 9" id="KW-0493">Microtubule</keyword>
<dbReference type="Pfam" id="PF00004">
    <property type="entry name" value="AAA"/>
    <property type="match status" value="1"/>
</dbReference>
<evidence type="ECO:0000256" key="5">
    <source>
        <dbReference type="ARBA" id="ARBA00023136"/>
    </source>
</evidence>
<dbReference type="InterPro" id="IPR015415">
    <property type="entry name" value="Spast_Vps4_C"/>
</dbReference>
<keyword evidence="15" id="KW-1185">Reference proteome</keyword>
<dbReference type="GO" id="GO:0005524">
    <property type="term" value="F:ATP binding"/>
    <property type="evidence" value="ECO:0007669"/>
    <property type="project" value="UniProtKB-UniRule"/>
</dbReference>
<keyword evidence="6 9" id="KW-0206">Cytoskeleton</keyword>
<reference evidence="14 15" key="1">
    <citation type="submission" date="2022-12" db="EMBL/GenBank/DDBJ databases">
        <title>Chromosome-level genome assembly of true bugs.</title>
        <authorList>
            <person name="Ma L."/>
            <person name="Li H."/>
        </authorList>
    </citation>
    <scope>NUCLEOTIDE SEQUENCE [LARGE SCALE GENOMIC DNA]</scope>
    <source>
        <strain evidence="14">Lab_2022b</strain>
    </source>
</reference>
<feature type="compositionally biased region" description="Basic and acidic residues" evidence="10">
    <location>
        <begin position="15"/>
        <end position="24"/>
    </location>
</feature>
<evidence type="ECO:0000313" key="15">
    <source>
        <dbReference type="Proteomes" id="UP001461498"/>
    </source>
</evidence>
<gene>
    <name evidence="14" type="ORF">O3M35_004029</name>
</gene>
<dbReference type="CDD" id="cd19524">
    <property type="entry name" value="RecA-like_spastin"/>
    <property type="match status" value="1"/>
</dbReference>
<accession>A0AAW1CI67</accession>
<evidence type="ECO:0000256" key="2">
    <source>
        <dbReference type="ARBA" id="ARBA00022701"/>
    </source>
</evidence>
<dbReference type="EMBL" id="JAPXFL010000013">
    <property type="protein sequence ID" value="KAK9498151.1"/>
    <property type="molecule type" value="Genomic_DNA"/>
</dbReference>
<dbReference type="AlphaFoldDB" id="A0AAW1CI67"/>
<feature type="transmembrane region" description="Helical" evidence="11">
    <location>
        <begin position="41"/>
        <end position="63"/>
    </location>
</feature>
<feature type="compositionally biased region" description="Low complexity" evidence="10">
    <location>
        <begin position="237"/>
        <end position="258"/>
    </location>
</feature>
<evidence type="ECO:0000256" key="7">
    <source>
        <dbReference type="ARBA" id="ARBA00023235"/>
    </source>
</evidence>
<evidence type="ECO:0000256" key="11">
    <source>
        <dbReference type="SAM" id="Phobius"/>
    </source>
</evidence>
<comment type="subunit">
    <text evidence="9">Homohexamer. The homohexamer is stabilized by ATP-binding. The homohexamer may adopt a ring conformation through which microtubules pass prior to being severed. Interacts with microtubules.</text>
</comment>
<dbReference type="GO" id="GO:0016020">
    <property type="term" value="C:membrane"/>
    <property type="evidence" value="ECO:0007669"/>
    <property type="project" value="UniProtKB-SubCell"/>
</dbReference>
<dbReference type="GO" id="GO:0051013">
    <property type="term" value="P:microtubule severing"/>
    <property type="evidence" value="ECO:0007669"/>
    <property type="project" value="UniProtKB-UniRule"/>
</dbReference>
<protein>
    <recommendedName>
        <fullName evidence="9">Spastin</fullName>
        <ecNumber evidence="9">5.6.1.1</ecNumber>
    </recommendedName>
</protein>
<dbReference type="SMART" id="SM00382">
    <property type="entry name" value="AAA"/>
    <property type="match status" value="1"/>
</dbReference>
<comment type="similarity">
    <text evidence="9">Belongs to the AAA ATPase family. Spastin subfamily.</text>
</comment>
<feature type="region of interest" description="Disordered" evidence="10">
    <location>
        <begin position="1"/>
        <end position="24"/>
    </location>
</feature>
<dbReference type="InterPro" id="IPR003593">
    <property type="entry name" value="AAA+_ATPase"/>
</dbReference>
<keyword evidence="3 9" id="KW-0547">Nucleotide-binding</keyword>
<keyword evidence="5 9" id="KW-0472">Membrane</keyword>
<dbReference type="FunFam" id="1.20.58.80:FF:000006">
    <property type="entry name" value="Spastin"/>
    <property type="match status" value="1"/>
</dbReference>
<evidence type="ECO:0000256" key="4">
    <source>
        <dbReference type="ARBA" id="ARBA00022840"/>
    </source>
</evidence>
<keyword evidence="11" id="KW-1133">Transmembrane helix</keyword>
<dbReference type="InterPro" id="IPR003960">
    <property type="entry name" value="ATPase_AAA_CS"/>
</dbReference>
<dbReference type="InterPro" id="IPR027417">
    <property type="entry name" value="P-loop_NTPase"/>
</dbReference>
<evidence type="ECO:0000256" key="3">
    <source>
        <dbReference type="ARBA" id="ARBA00022741"/>
    </source>
</evidence>
<feature type="binding site" evidence="9">
    <location>
        <begin position="356"/>
        <end position="363"/>
    </location>
    <ligand>
        <name>ATP</name>
        <dbReference type="ChEBI" id="CHEBI:30616"/>
    </ligand>
</feature>
<dbReference type="GO" id="GO:0005819">
    <property type="term" value="C:spindle"/>
    <property type="evidence" value="ECO:0007669"/>
    <property type="project" value="UniProtKB-UniRule"/>
</dbReference>
<evidence type="ECO:0000256" key="6">
    <source>
        <dbReference type="ARBA" id="ARBA00023212"/>
    </source>
</evidence>
<evidence type="ECO:0000256" key="8">
    <source>
        <dbReference type="ARBA" id="ARBA00036378"/>
    </source>
</evidence>
<dbReference type="GO" id="GO:0005694">
    <property type="term" value="C:chromosome"/>
    <property type="evidence" value="ECO:0007669"/>
    <property type="project" value="UniProtKB-ARBA"/>
</dbReference>
<dbReference type="GO" id="GO:0016887">
    <property type="term" value="F:ATP hydrolysis activity"/>
    <property type="evidence" value="ECO:0007669"/>
    <property type="project" value="InterPro"/>
</dbReference>
<dbReference type="CDD" id="cd02679">
    <property type="entry name" value="MIT_spastin"/>
    <property type="match status" value="1"/>
</dbReference>
<dbReference type="SMART" id="SM00745">
    <property type="entry name" value="MIT"/>
    <property type="match status" value="1"/>
</dbReference>
<dbReference type="HAMAP" id="MF_03021">
    <property type="entry name" value="Spastin"/>
    <property type="match status" value="1"/>
</dbReference>
<proteinExistence type="inferred from homology"/>
<dbReference type="GO" id="GO:0005737">
    <property type="term" value="C:cytoplasm"/>
    <property type="evidence" value="ECO:0007669"/>
    <property type="project" value="UniProtKB-UniRule"/>
</dbReference>
<feature type="topological domain" description="Cytoplasmic" evidence="9">
    <location>
        <begin position="1"/>
        <end position="40"/>
    </location>
</feature>
<feature type="region of interest" description="Disordered" evidence="10">
    <location>
        <begin position="231"/>
        <end position="260"/>
    </location>
</feature>
<dbReference type="Proteomes" id="UP001461498">
    <property type="component" value="Unassembled WGS sequence"/>
</dbReference>
<dbReference type="PANTHER" id="PTHR23074:SF86">
    <property type="entry name" value="SPASTIN"/>
    <property type="match status" value="1"/>
</dbReference>
<keyword evidence="11" id="KW-0812">Transmembrane</keyword>
<comment type="caution">
    <text evidence="14">The sequence shown here is derived from an EMBL/GenBank/DDBJ whole genome shotgun (WGS) entry which is preliminary data.</text>
</comment>
<feature type="domain" description="MIT" evidence="13">
    <location>
        <begin position="134"/>
        <end position="212"/>
    </location>
</feature>
<dbReference type="InterPro" id="IPR050304">
    <property type="entry name" value="MT-severing_AAA_ATPase"/>
</dbReference>
<keyword evidence="1 9" id="KW-0963">Cytoplasm</keyword>
<dbReference type="FunFam" id="1.10.8.60:FF:000022">
    <property type="entry name" value="Fidgetin like 1"/>
    <property type="match status" value="1"/>
</dbReference>
<comment type="catalytic activity">
    <reaction evidence="8 9">
        <text>n ATP + n H2O + a microtubule = n ADP + n phosphate + (n+1) alpha/beta tubulin heterodimers.</text>
        <dbReference type="EC" id="5.6.1.1"/>
    </reaction>
</comment>
<name>A0AAW1CI67_9HEMI</name>
<keyword evidence="4 9" id="KW-0067">ATP-binding</keyword>
<evidence type="ECO:0000259" key="13">
    <source>
        <dbReference type="SMART" id="SM00745"/>
    </source>
</evidence>
<evidence type="ECO:0000256" key="10">
    <source>
        <dbReference type="SAM" id="MobiDB-lite"/>
    </source>
</evidence>
<feature type="domain" description="AAA+ ATPase" evidence="12">
    <location>
        <begin position="348"/>
        <end position="484"/>
    </location>
</feature>
<dbReference type="SUPFAM" id="SSF116846">
    <property type="entry name" value="MIT domain"/>
    <property type="match status" value="1"/>
</dbReference>
<dbReference type="Pfam" id="PF17862">
    <property type="entry name" value="AAA_lid_3"/>
    <property type="match status" value="1"/>
</dbReference>
<dbReference type="GO" id="GO:0008568">
    <property type="term" value="F:microtubule severing ATPase activity"/>
    <property type="evidence" value="ECO:0007669"/>
    <property type="project" value="UniProtKB-UniRule"/>
</dbReference>
<dbReference type="InterPro" id="IPR041569">
    <property type="entry name" value="AAA_lid_3"/>
</dbReference>
<dbReference type="GO" id="GO:0005874">
    <property type="term" value="C:microtubule"/>
    <property type="evidence" value="ECO:0007669"/>
    <property type="project" value="UniProtKB-UniRule"/>
</dbReference>
<dbReference type="Gene3D" id="3.40.50.300">
    <property type="entry name" value="P-loop containing nucleotide triphosphate hydrolases"/>
    <property type="match status" value="1"/>
</dbReference>
<feature type="intramembrane region" description="Helical" evidence="9">
    <location>
        <begin position="41"/>
        <end position="61"/>
    </location>
</feature>
<evidence type="ECO:0000313" key="14">
    <source>
        <dbReference type="EMBL" id="KAK9498151.1"/>
    </source>
</evidence>
<dbReference type="GO" id="GO:0031117">
    <property type="term" value="P:positive regulation of microtubule depolymerization"/>
    <property type="evidence" value="ECO:0007669"/>
    <property type="project" value="UniProtKB-UniRule"/>
</dbReference>
<dbReference type="GO" id="GO:0008017">
    <property type="term" value="F:microtubule binding"/>
    <property type="evidence" value="ECO:0007669"/>
    <property type="project" value="UniProtKB-UniRule"/>
</dbReference>
<organism evidence="14 15">
    <name type="scientific">Rhynocoris fuscipes</name>
    <dbReference type="NCBI Taxonomy" id="488301"/>
    <lineage>
        <taxon>Eukaryota</taxon>
        <taxon>Metazoa</taxon>
        <taxon>Ecdysozoa</taxon>
        <taxon>Arthropoda</taxon>
        <taxon>Hexapoda</taxon>
        <taxon>Insecta</taxon>
        <taxon>Pterygota</taxon>
        <taxon>Neoptera</taxon>
        <taxon>Paraneoptera</taxon>
        <taxon>Hemiptera</taxon>
        <taxon>Heteroptera</taxon>
        <taxon>Panheteroptera</taxon>
        <taxon>Cimicomorpha</taxon>
        <taxon>Reduviidae</taxon>
        <taxon>Harpactorinae</taxon>
        <taxon>Harpactorini</taxon>
        <taxon>Rhynocoris</taxon>
    </lineage>
</organism>
<dbReference type="InterPro" id="IPR003959">
    <property type="entry name" value="ATPase_AAA_core"/>
</dbReference>
<dbReference type="SUPFAM" id="SSF52540">
    <property type="entry name" value="P-loop containing nucleoside triphosphate hydrolases"/>
    <property type="match status" value="1"/>
</dbReference>
<sequence>MFHKDSQKCLKKPRKVDDRSCNNNEKESVHEKNLHIASLPLVFVFNILRSVIYLFFVIIRYIWKSSAKVMVFKPSSEQDRRPTSLLTDVSEGIEVNEEIICSELICRMASHKSKQSGTGQAKAVLAGDPLLAKQKEHHRRAFEFISKALKIDEENEGHKEIAMKLYRKGIEELEKGIAIDCSHGKGEIWERAQRLQAKMKTNLTMTSDRLNLLDSEKKMLVNVNGGGHDLIKSKTLPRSMGGSRSHGSSPSLPSKVSRTPPAIKRQFSGPCLAPISRASMNLKAISRGGTIKGVDPKLAHIIMDEILEGGTPVLWEDVAGQQIAKQALNEMVILPSVRPDLFTGLRTPARGLLLFGPPGNGKTLLARAVATASNSTFFSISAASLTSKYVGEGEKLVRALFAVARQLQPSIIFVDEVDSVLSERKEGEHEASRRLKTEFLVELDGLPASNDHKVLVMAATNRPHELDEALLRRFPKRVFVCLPDSKTRALLLERLLARQGAPLTSAEIAAIAQLTEGYSGSDITALAKDAALAPIRELNTEQVRNLDPLRVRAITFQDFMQSLSRIRRSVSASNVASYEKWNEEYGDVSM</sequence>
<dbReference type="FunFam" id="3.40.50.300:FF:000093">
    <property type="entry name" value="Fidgetin-like 1"/>
    <property type="match status" value="1"/>
</dbReference>
<dbReference type="Pfam" id="PF09336">
    <property type="entry name" value="Vps4_C"/>
    <property type="match status" value="1"/>
</dbReference>
<keyword evidence="7 9" id="KW-0413">Isomerase</keyword>
<dbReference type="PANTHER" id="PTHR23074">
    <property type="entry name" value="AAA DOMAIN-CONTAINING"/>
    <property type="match status" value="1"/>
</dbReference>
<dbReference type="Gene3D" id="1.10.8.60">
    <property type="match status" value="1"/>
</dbReference>
<evidence type="ECO:0000256" key="9">
    <source>
        <dbReference type="HAMAP-Rule" id="MF_03021"/>
    </source>
</evidence>
<dbReference type="Gene3D" id="1.20.58.80">
    <property type="entry name" value="Phosphotransferase system, lactose/cellobiose-type IIA subunit"/>
    <property type="match status" value="1"/>
</dbReference>
<comment type="function">
    <text evidence="9">ATP-dependent microtubule severing protein. Microtubule severing may promote reorganization of cellular microtubule arrays and the release of microtubules from the microtubule organizing center following nucleation.</text>
</comment>